<evidence type="ECO:0000313" key="4">
    <source>
        <dbReference type="Proteomes" id="UP001345691"/>
    </source>
</evidence>
<protein>
    <recommendedName>
        <fullName evidence="2">EthD domain-containing protein</fullName>
    </recommendedName>
</protein>
<dbReference type="Pfam" id="PF07110">
    <property type="entry name" value="EthD"/>
    <property type="match status" value="1"/>
</dbReference>
<dbReference type="Gene3D" id="3.30.70.100">
    <property type="match status" value="1"/>
</dbReference>
<sequence>MSSPRQALLKRNTTYTPEQFSAHWLKHGSKVTPWALENGVTYYAQTSRQQQYLSCLILRLLSTVENTQDDRYLQIHNPRVAPGVQAPSDLNISESDGAAEMCFERGLDFKSTAKCDDYYQNVILPDERAFLVRDALQHLRWLEPGAMVGDRVVLIQDGKALIDCEKDLKIWNEWPVE</sequence>
<proteinExistence type="inferred from homology"/>
<name>A0ABR0IZW3_9EURO</name>
<keyword evidence="4" id="KW-1185">Reference proteome</keyword>
<dbReference type="EMBL" id="JAVRRF010000028">
    <property type="protein sequence ID" value="KAK5052853.1"/>
    <property type="molecule type" value="Genomic_DNA"/>
</dbReference>
<comment type="similarity">
    <text evidence="1">Belongs to the tpcK family.</text>
</comment>
<comment type="caution">
    <text evidence="3">The sequence shown here is derived from an EMBL/GenBank/DDBJ whole genome shotgun (WGS) entry which is preliminary data.</text>
</comment>
<accession>A0ABR0IZW3</accession>
<feature type="domain" description="EthD" evidence="2">
    <location>
        <begin position="15"/>
        <end position="131"/>
    </location>
</feature>
<evidence type="ECO:0000256" key="1">
    <source>
        <dbReference type="ARBA" id="ARBA00005986"/>
    </source>
</evidence>
<reference evidence="3 4" key="1">
    <citation type="submission" date="2023-08" db="EMBL/GenBank/DDBJ databases">
        <title>Black Yeasts Isolated from many extreme environments.</title>
        <authorList>
            <person name="Coleine C."/>
            <person name="Stajich J.E."/>
            <person name="Selbmann L."/>
        </authorList>
    </citation>
    <scope>NUCLEOTIDE SEQUENCE [LARGE SCALE GENOMIC DNA]</scope>
    <source>
        <strain evidence="3 4">CCFEE 6328</strain>
    </source>
</reference>
<evidence type="ECO:0000259" key="2">
    <source>
        <dbReference type="Pfam" id="PF07110"/>
    </source>
</evidence>
<gene>
    <name evidence="3" type="ORF">LTR69_009679</name>
</gene>
<organism evidence="3 4">
    <name type="scientific">Exophiala sideris</name>
    <dbReference type="NCBI Taxonomy" id="1016849"/>
    <lineage>
        <taxon>Eukaryota</taxon>
        <taxon>Fungi</taxon>
        <taxon>Dikarya</taxon>
        <taxon>Ascomycota</taxon>
        <taxon>Pezizomycotina</taxon>
        <taxon>Eurotiomycetes</taxon>
        <taxon>Chaetothyriomycetidae</taxon>
        <taxon>Chaetothyriales</taxon>
        <taxon>Herpotrichiellaceae</taxon>
        <taxon>Exophiala</taxon>
    </lineage>
</organism>
<dbReference type="Proteomes" id="UP001345691">
    <property type="component" value="Unassembled WGS sequence"/>
</dbReference>
<dbReference type="InterPro" id="IPR009799">
    <property type="entry name" value="EthD_dom"/>
</dbReference>
<evidence type="ECO:0000313" key="3">
    <source>
        <dbReference type="EMBL" id="KAK5052853.1"/>
    </source>
</evidence>